<dbReference type="AlphaFoldDB" id="A0A497YR82"/>
<dbReference type="OrthoDB" id="7815603at2"/>
<proteinExistence type="predicted"/>
<dbReference type="RefSeq" id="WP_010443402.1">
    <property type="nucleotide sequence ID" value="NZ_AEYW01000024.1"/>
</dbReference>
<accession>A0A497YR82</accession>
<reference evidence="1 2" key="1">
    <citation type="submission" date="2018-10" db="EMBL/GenBank/DDBJ databases">
        <title>Genomic Encyclopedia of Archaeal and Bacterial Type Strains, Phase II (KMG-II): from individual species to whole genera.</title>
        <authorList>
            <person name="Goeker M."/>
        </authorList>
    </citation>
    <scope>NUCLEOTIDE SEQUENCE [LARGE SCALE GENOMIC DNA]</scope>
    <source>
        <strain evidence="1 2">DSM 29317</strain>
    </source>
</reference>
<name>A0A497YR82_9RHOB</name>
<dbReference type="EMBL" id="RCCT01000009">
    <property type="protein sequence ID" value="RLJ98490.1"/>
    <property type="molecule type" value="Genomic_DNA"/>
</dbReference>
<organism evidence="1 2">
    <name type="scientific">Ruegeria conchae</name>
    <dbReference type="NCBI Taxonomy" id="981384"/>
    <lineage>
        <taxon>Bacteria</taxon>
        <taxon>Pseudomonadati</taxon>
        <taxon>Pseudomonadota</taxon>
        <taxon>Alphaproteobacteria</taxon>
        <taxon>Rhodobacterales</taxon>
        <taxon>Roseobacteraceae</taxon>
        <taxon>Ruegeria</taxon>
    </lineage>
</organism>
<comment type="caution">
    <text evidence="1">The sequence shown here is derived from an EMBL/GenBank/DDBJ whole genome shotgun (WGS) entry which is preliminary data.</text>
</comment>
<evidence type="ECO:0000313" key="1">
    <source>
        <dbReference type="EMBL" id="RLJ98490.1"/>
    </source>
</evidence>
<dbReference type="STRING" id="981384.GCA_000192475_00304"/>
<gene>
    <name evidence="1" type="ORF">CLV75_4190</name>
</gene>
<protein>
    <submittedName>
        <fullName evidence="1">Uncharacterized protein</fullName>
    </submittedName>
</protein>
<sequence>MAKTTVTKHKFYVVDLIRSKPKLEYIEIPKYRVDVEFEITKSGKLKKPAPVPSTALKRLEDAGMKVLEDYEKTITQEAVRLDKKVGELMKTPGKKSQDEAEKLIQGVNQSIKNAMASAEGAAKVAIEKKLKDEANKDKLLKEARIKTTVKVTMGVIKISGAVARLVASSGADAMAYKTIAKQVYSLGKELQQQLKGEEKLRKDLYKAIQNYMKLRESVIMQAAERQGITDTSGISPKKPLEAIKKFTAKAIAMGEEVTKGKDPKTIAKNMLDFAAKAVKGKAEDAKKAREKYREHTTKTRHKVDDLGASADKLMKAARGSKTLKEGIKLGAECMNVKRSASELSKKLEDRENFLNDMNALMEGNGLKVDDTAIIDKIKALDKKTIATEAKNMFTNIKTVKGMIDNISDAVG</sequence>
<dbReference type="Proteomes" id="UP000271700">
    <property type="component" value="Unassembled WGS sequence"/>
</dbReference>
<evidence type="ECO:0000313" key="2">
    <source>
        <dbReference type="Proteomes" id="UP000271700"/>
    </source>
</evidence>
<keyword evidence="2" id="KW-1185">Reference proteome</keyword>